<evidence type="ECO:0000313" key="2">
    <source>
        <dbReference type="EMBL" id="KAF5835161.1"/>
    </source>
</evidence>
<keyword evidence="3" id="KW-1185">Reference proteome</keyword>
<dbReference type="Gene3D" id="1.25.40.10">
    <property type="entry name" value="Tetratricopeptide repeat domain"/>
    <property type="match status" value="1"/>
</dbReference>
<proteinExistence type="predicted"/>
<reference evidence="2" key="1">
    <citation type="submission" date="2017-08" db="EMBL/GenBank/DDBJ databases">
        <authorList>
            <person name="Polle J.E."/>
            <person name="Barry K."/>
            <person name="Cushman J."/>
            <person name="Schmutz J."/>
            <person name="Tran D."/>
            <person name="Hathwaick L.T."/>
            <person name="Yim W.C."/>
            <person name="Jenkins J."/>
            <person name="Mckie-Krisberg Z.M."/>
            <person name="Prochnik S."/>
            <person name="Lindquist E."/>
            <person name="Dockter R.B."/>
            <person name="Adam C."/>
            <person name="Molina H."/>
            <person name="Bunkerborg J."/>
            <person name="Jin E."/>
            <person name="Buchheim M."/>
            <person name="Magnuson J."/>
        </authorList>
    </citation>
    <scope>NUCLEOTIDE SEQUENCE</scope>
    <source>
        <strain evidence="2">CCAP 19/18</strain>
    </source>
</reference>
<evidence type="ECO:0000313" key="3">
    <source>
        <dbReference type="Proteomes" id="UP000815325"/>
    </source>
</evidence>
<keyword evidence="1" id="KW-1133">Transmembrane helix</keyword>
<accession>A0ABQ7GKL1</accession>
<dbReference type="SMART" id="SM00028">
    <property type="entry name" value="TPR"/>
    <property type="match status" value="2"/>
</dbReference>
<protein>
    <submittedName>
        <fullName evidence="2">Uncharacterized protein</fullName>
    </submittedName>
</protein>
<keyword evidence="1" id="KW-0812">Transmembrane</keyword>
<sequence>MLQDVIRAATELKVGSRGGAGRHPPHSHPAVHRHAVVTRHHINGGHASFGWFTLGHTAHRSTQASQHWWSCILALVQEDHLHTAIQRYTRALSIFLWFDRGQDNAAEDIALLDSITLLTNEQQAEQAKQLCAVLFNNIATCLLRTERTHDAIFAASKALELVPYNARALYRRAVCSHNLGTSAGLEAAVQDLQAALSLEPGNAQVRACLVAFKEELLEHKRRERAMYSKMLHNEGGLFPDEGEQGGEIHPEIKRKKHMPDIEVHSVVRNMQKNMQRVQASEASERYSTPQQTKLFNFLRLPWWAWLIVVAHLLYRITKIFGSKKREMIGHGEASSHLEL</sequence>
<gene>
    <name evidence="2" type="ORF">DUNSADRAFT_7836</name>
</gene>
<keyword evidence="1" id="KW-0472">Membrane</keyword>
<dbReference type="EMBL" id="MU069720">
    <property type="protein sequence ID" value="KAF5835161.1"/>
    <property type="molecule type" value="Genomic_DNA"/>
</dbReference>
<feature type="transmembrane region" description="Helical" evidence="1">
    <location>
        <begin position="300"/>
        <end position="317"/>
    </location>
</feature>
<dbReference type="SUPFAM" id="SSF48452">
    <property type="entry name" value="TPR-like"/>
    <property type="match status" value="1"/>
</dbReference>
<dbReference type="InterPro" id="IPR050754">
    <property type="entry name" value="FKBP4/5/8-like"/>
</dbReference>
<dbReference type="InterPro" id="IPR011990">
    <property type="entry name" value="TPR-like_helical_dom_sf"/>
</dbReference>
<organism evidence="2 3">
    <name type="scientific">Dunaliella salina</name>
    <name type="common">Green alga</name>
    <name type="synonym">Protococcus salinus</name>
    <dbReference type="NCBI Taxonomy" id="3046"/>
    <lineage>
        <taxon>Eukaryota</taxon>
        <taxon>Viridiplantae</taxon>
        <taxon>Chlorophyta</taxon>
        <taxon>core chlorophytes</taxon>
        <taxon>Chlorophyceae</taxon>
        <taxon>CS clade</taxon>
        <taxon>Chlamydomonadales</taxon>
        <taxon>Dunaliellaceae</taxon>
        <taxon>Dunaliella</taxon>
    </lineage>
</organism>
<dbReference type="Proteomes" id="UP000815325">
    <property type="component" value="Unassembled WGS sequence"/>
</dbReference>
<dbReference type="PANTHER" id="PTHR46512">
    <property type="entry name" value="PEPTIDYLPROLYL ISOMERASE"/>
    <property type="match status" value="1"/>
</dbReference>
<evidence type="ECO:0000256" key="1">
    <source>
        <dbReference type="SAM" id="Phobius"/>
    </source>
</evidence>
<dbReference type="InterPro" id="IPR019734">
    <property type="entry name" value="TPR_rpt"/>
</dbReference>
<name>A0ABQ7GKL1_DUNSA</name>
<comment type="caution">
    <text evidence="2">The sequence shown here is derived from an EMBL/GenBank/DDBJ whole genome shotgun (WGS) entry which is preliminary data.</text>
</comment>